<gene>
    <name evidence="1" type="ORF">MHBO_002298</name>
</gene>
<comment type="caution">
    <text evidence="1">The sequence shown here is derived from an EMBL/GenBank/DDBJ whole genome shotgun (WGS) entry which is preliminary data.</text>
</comment>
<protein>
    <submittedName>
        <fullName evidence="1">Uncharacterized protein</fullName>
    </submittedName>
</protein>
<dbReference type="Proteomes" id="UP001439008">
    <property type="component" value="Unassembled WGS sequence"/>
</dbReference>
<evidence type="ECO:0000313" key="2">
    <source>
        <dbReference type="Proteomes" id="UP001439008"/>
    </source>
</evidence>
<reference evidence="1 2" key="1">
    <citation type="journal article" date="2024" name="BMC Biol.">
        <title>Comparative genomics of Ascetosporea gives new insight into the evolutionary basis for animal parasitism in Rhizaria.</title>
        <authorList>
            <person name="Hiltunen Thoren M."/>
            <person name="Onut-Brannstrom I."/>
            <person name="Alfjorden A."/>
            <person name="Peckova H."/>
            <person name="Swords F."/>
            <person name="Hooper C."/>
            <person name="Holzer A.S."/>
            <person name="Bass D."/>
            <person name="Burki F."/>
        </authorList>
    </citation>
    <scope>NUCLEOTIDE SEQUENCE [LARGE SCALE GENOMIC DNA]</scope>
    <source>
        <strain evidence="1">20-A016</strain>
    </source>
</reference>
<organism evidence="1 2">
    <name type="scientific">Bonamia ostreae</name>
    <dbReference type="NCBI Taxonomy" id="126728"/>
    <lineage>
        <taxon>Eukaryota</taxon>
        <taxon>Sar</taxon>
        <taxon>Rhizaria</taxon>
        <taxon>Endomyxa</taxon>
        <taxon>Ascetosporea</taxon>
        <taxon>Haplosporida</taxon>
        <taxon>Bonamia</taxon>
    </lineage>
</organism>
<feature type="non-terminal residue" evidence="1">
    <location>
        <position position="61"/>
    </location>
</feature>
<dbReference type="EMBL" id="JBDODL010000785">
    <property type="protein sequence ID" value="MES1920647.1"/>
    <property type="molecule type" value="Genomic_DNA"/>
</dbReference>
<evidence type="ECO:0000313" key="1">
    <source>
        <dbReference type="EMBL" id="MES1920647.1"/>
    </source>
</evidence>
<sequence>MNIEINEDEIVISSSDSYDSELYRDSDDYEALNRLTEIEREKVLNSRAESRSRHQKRKKAK</sequence>
<keyword evidence="2" id="KW-1185">Reference proteome</keyword>
<accession>A0ABV2AMV2</accession>
<name>A0ABV2AMV2_9EUKA</name>
<proteinExistence type="predicted"/>